<dbReference type="PANTHER" id="PTHR33164">
    <property type="entry name" value="TRANSCRIPTIONAL REGULATOR, MARR FAMILY"/>
    <property type="match status" value="1"/>
</dbReference>
<dbReference type="GO" id="GO:0003677">
    <property type="term" value="F:DNA binding"/>
    <property type="evidence" value="ECO:0007669"/>
    <property type="project" value="UniProtKB-KW"/>
</dbReference>
<keyword evidence="2" id="KW-0238">DNA-binding</keyword>
<dbReference type="PANTHER" id="PTHR33164:SF104">
    <property type="entry name" value="TRANSCRIPTIONAL REGULATORY PROTEIN"/>
    <property type="match status" value="1"/>
</dbReference>
<keyword evidence="6" id="KW-1185">Reference proteome</keyword>
<gene>
    <name evidence="5" type="ORF">CAL29_20175</name>
</gene>
<dbReference type="SMART" id="SM00347">
    <property type="entry name" value="HTH_MARR"/>
    <property type="match status" value="1"/>
</dbReference>
<name>A0A261S5H5_9BORD</name>
<accession>A0A261S5H5</accession>
<dbReference type="Pfam" id="PF01047">
    <property type="entry name" value="MarR"/>
    <property type="match status" value="1"/>
</dbReference>
<evidence type="ECO:0000256" key="1">
    <source>
        <dbReference type="ARBA" id="ARBA00023015"/>
    </source>
</evidence>
<evidence type="ECO:0000313" key="6">
    <source>
        <dbReference type="Proteomes" id="UP000216020"/>
    </source>
</evidence>
<dbReference type="PRINTS" id="PR00598">
    <property type="entry name" value="HTHMARR"/>
</dbReference>
<dbReference type="Proteomes" id="UP000216020">
    <property type="component" value="Unassembled WGS sequence"/>
</dbReference>
<dbReference type="AlphaFoldDB" id="A0A261S5H5"/>
<keyword evidence="1" id="KW-0805">Transcription regulation</keyword>
<evidence type="ECO:0000256" key="3">
    <source>
        <dbReference type="ARBA" id="ARBA00023163"/>
    </source>
</evidence>
<evidence type="ECO:0000259" key="4">
    <source>
        <dbReference type="PROSITE" id="PS50995"/>
    </source>
</evidence>
<dbReference type="Gene3D" id="1.10.10.10">
    <property type="entry name" value="Winged helix-like DNA-binding domain superfamily/Winged helix DNA-binding domain"/>
    <property type="match status" value="1"/>
</dbReference>
<dbReference type="InterPro" id="IPR000835">
    <property type="entry name" value="HTH_MarR-typ"/>
</dbReference>
<keyword evidence="3" id="KW-0804">Transcription</keyword>
<evidence type="ECO:0000256" key="2">
    <source>
        <dbReference type="ARBA" id="ARBA00023125"/>
    </source>
</evidence>
<reference evidence="6" key="1">
    <citation type="submission" date="2017-05" db="EMBL/GenBank/DDBJ databases">
        <title>Complete and WGS of Bordetella genogroups.</title>
        <authorList>
            <person name="Spilker T."/>
            <person name="Lipuma J."/>
        </authorList>
    </citation>
    <scope>NUCLEOTIDE SEQUENCE [LARGE SCALE GENOMIC DNA]</scope>
    <source>
        <strain evidence="6">AU16122</strain>
    </source>
</reference>
<dbReference type="EMBL" id="NEVM01000005">
    <property type="protein sequence ID" value="OZI32371.1"/>
    <property type="molecule type" value="Genomic_DNA"/>
</dbReference>
<feature type="domain" description="HTH marR-type" evidence="4">
    <location>
        <begin position="1"/>
        <end position="135"/>
    </location>
</feature>
<sequence length="147" mass="16164">MAIFSRLFRLQAVASRDIDRSLRPLGVNPGEFDVIATLTRHGPPHALSPQQLAESMLLSSGAMTNRLDRLEQAGLVARQPNPDDRRGVIVTLTPLGRQTADAVLRTYLDILDRMLAPLAPDRRDLLAGLLRDLLLAHDRHAPGGIRP</sequence>
<dbReference type="InterPro" id="IPR023187">
    <property type="entry name" value="Tscrpt_reg_MarR-type_CS"/>
</dbReference>
<dbReference type="InterPro" id="IPR036390">
    <property type="entry name" value="WH_DNA-bd_sf"/>
</dbReference>
<dbReference type="SUPFAM" id="SSF46785">
    <property type="entry name" value="Winged helix' DNA-binding domain"/>
    <property type="match status" value="1"/>
</dbReference>
<dbReference type="GO" id="GO:0003700">
    <property type="term" value="F:DNA-binding transcription factor activity"/>
    <property type="evidence" value="ECO:0007669"/>
    <property type="project" value="InterPro"/>
</dbReference>
<dbReference type="GO" id="GO:0006950">
    <property type="term" value="P:response to stress"/>
    <property type="evidence" value="ECO:0007669"/>
    <property type="project" value="TreeGrafter"/>
</dbReference>
<comment type="caution">
    <text evidence="5">The sequence shown here is derived from an EMBL/GenBank/DDBJ whole genome shotgun (WGS) entry which is preliminary data.</text>
</comment>
<dbReference type="InterPro" id="IPR039422">
    <property type="entry name" value="MarR/SlyA-like"/>
</dbReference>
<protein>
    <submittedName>
        <fullName evidence="5">MarR family transcriptional regulator</fullName>
    </submittedName>
</protein>
<evidence type="ECO:0000313" key="5">
    <source>
        <dbReference type="EMBL" id="OZI32371.1"/>
    </source>
</evidence>
<proteinExistence type="predicted"/>
<dbReference type="PROSITE" id="PS01117">
    <property type="entry name" value="HTH_MARR_1"/>
    <property type="match status" value="1"/>
</dbReference>
<dbReference type="InterPro" id="IPR036388">
    <property type="entry name" value="WH-like_DNA-bd_sf"/>
</dbReference>
<dbReference type="PROSITE" id="PS50995">
    <property type="entry name" value="HTH_MARR_2"/>
    <property type="match status" value="1"/>
</dbReference>
<organism evidence="5 6">
    <name type="scientific">Bordetella genomosp. 10</name>
    <dbReference type="NCBI Taxonomy" id="1416804"/>
    <lineage>
        <taxon>Bacteria</taxon>
        <taxon>Pseudomonadati</taxon>
        <taxon>Pseudomonadota</taxon>
        <taxon>Betaproteobacteria</taxon>
        <taxon>Burkholderiales</taxon>
        <taxon>Alcaligenaceae</taxon>
        <taxon>Bordetella</taxon>
    </lineage>
</organism>